<proteinExistence type="predicted"/>
<dbReference type="STRING" id="94237.ENSMMOP00000007549"/>
<evidence type="ECO:0000313" key="3">
    <source>
        <dbReference type="Proteomes" id="UP000261620"/>
    </source>
</evidence>
<dbReference type="PANTHER" id="PTHR46881">
    <property type="entry name" value="PALMDELPHIN"/>
    <property type="match status" value="1"/>
</dbReference>
<dbReference type="PANTHER" id="PTHR46881:SF2">
    <property type="entry name" value="PALMDELPHIN ISOFORM X1"/>
    <property type="match status" value="1"/>
</dbReference>
<evidence type="ECO:0000313" key="2">
    <source>
        <dbReference type="Ensembl" id="ENSMMOP00000007549.1"/>
    </source>
</evidence>
<dbReference type="GO" id="GO:0005737">
    <property type="term" value="C:cytoplasm"/>
    <property type="evidence" value="ECO:0007669"/>
    <property type="project" value="TreeGrafter"/>
</dbReference>
<keyword evidence="3" id="KW-1185">Reference proteome</keyword>
<keyword evidence="1" id="KW-0175">Coiled coil</keyword>
<sequence>MGVALVWPLFRRERQKKEDCRERERERERDVCRLVPLIQLMHLSYLIQASLCPHLRPEGSQGGYDVMLLLINLKNTQMVKSADCALSQSTPLTPSFIITSSPTKEPMKQEMSANNVIILDSSNDFSSSPGHGNDNVAARVSQCASEFSLHKACEKPEEKMSLNNPFFKLRSRSTVSLVDEEIKMVNQREEELKKERENLYGKDRQRQTNHMNTLAFGNSGMSVYYGWQSNISTEVLCSARH</sequence>
<reference evidence="2" key="2">
    <citation type="submission" date="2025-09" db="UniProtKB">
        <authorList>
            <consortium name="Ensembl"/>
        </authorList>
    </citation>
    <scope>IDENTIFICATION</scope>
</reference>
<name>A0A3Q3WFH7_MOLML</name>
<organism evidence="2 3">
    <name type="scientific">Mola mola</name>
    <name type="common">Ocean sunfish</name>
    <name type="synonym">Tetraodon mola</name>
    <dbReference type="NCBI Taxonomy" id="94237"/>
    <lineage>
        <taxon>Eukaryota</taxon>
        <taxon>Metazoa</taxon>
        <taxon>Chordata</taxon>
        <taxon>Craniata</taxon>
        <taxon>Vertebrata</taxon>
        <taxon>Euteleostomi</taxon>
        <taxon>Actinopterygii</taxon>
        <taxon>Neopterygii</taxon>
        <taxon>Teleostei</taxon>
        <taxon>Neoteleostei</taxon>
        <taxon>Acanthomorphata</taxon>
        <taxon>Eupercaria</taxon>
        <taxon>Tetraodontiformes</taxon>
        <taxon>Molidae</taxon>
        <taxon>Mola</taxon>
    </lineage>
</organism>
<feature type="coiled-coil region" evidence="1">
    <location>
        <begin position="175"/>
        <end position="202"/>
    </location>
</feature>
<accession>A0A3Q3WFH7</accession>
<protein>
    <submittedName>
        <fullName evidence="2">Uncharacterized protein</fullName>
    </submittedName>
</protein>
<dbReference type="Ensembl" id="ENSMMOT00000007691.1">
    <property type="protein sequence ID" value="ENSMMOP00000007549.1"/>
    <property type="gene ID" value="ENSMMOG00000005872.1"/>
</dbReference>
<reference evidence="2" key="1">
    <citation type="submission" date="2025-08" db="UniProtKB">
        <authorList>
            <consortium name="Ensembl"/>
        </authorList>
    </citation>
    <scope>IDENTIFICATION</scope>
</reference>
<dbReference type="Proteomes" id="UP000261620">
    <property type="component" value="Unplaced"/>
</dbReference>
<dbReference type="AlphaFoldDB" id="A0A3Q3WFH7"/>
<evidence type="ECO:0000256" key="1">
    <source>
        <dbReference type="SAM" id="Coils"/>
    </source>
</evidence>